<evidence type="ECO:0000313" key="2">
    <source>
        <dbReference type="EMBL" id="PWK48005.1"/>
    </source>
</evidence>
<gene>
    <name evidence="2" type="ORF">BC793_10632</name>
</gene>
<evidence type="ECO:0000256" key="1">
    <source>
        <dbReference type="SAM" id="MobiDB-lite"/>
    </source>
</evidence>
<feature type="region of interest" description="Disordered" evidence="1">
    <location>
        <begin position="1"/>
        <end position="50"/>
    </location>
</feature>
<feature type="compositionally biased region" description="Basic and acidic residues" evidence="1">
    <location>
        <begin position="1"/>
        <end position="27"/>
    </location>
</feature>
<proteinExistence type="predicted"/>
<dbReference type="OrthoDB" id="9992811at2"/>
<name>A0A316FIR2_9ACTN</name>
<reference evidence="2 3" key="1">
    <citation type="submission" date="2018-05" db="EMBL/GenBank/DDBJ databases">
        <title>Genomic Encyclopedia of Archaeal and Bacterial Type Strains, Phase II (KMG-II): from individual species to whole genera.</title>
        <authorList>
            <person name="Goeker M."/>
        </authorList>
    </citation>
    <scope>NUCLEOTIDE SEQUENCE [LARGE SCALE GENOMIC DNA]</scope>
    <source>
        <strain evidence="2 3">DSM 45184</strain>
    </source>
</reference>
<dbReference type="AlphaFoldDB" id="A0A316FIR2"/>
<sequence>MAETHVPEAPKKIHGDKLAEAFRDQPDVSRMPRHPAGRKEKAQAVPPAKE</sequence>
<dbReference type="RefSeq" id="WP_158319255.1">
    <property type="nucleotide sequence ID" value="NZ_BONA01000039.1"/>
</dbReference>
<organism evidence="2 3">
    <name type="scientific">Actinoplanes xinjiangensis</name>
    <dbReference type="NCBI Taxonomy" id="512350"/>
    <lineage>
        <taxon>Bacteria</taxon>
        <taxon>Bacillati</taxon>
        <taxon>Actinomycetota</taxon>
        <taxon>Actinomycetes</taxon>
        <taxon>Micromonosporales</taxon>
        <taxon>Micromonosporaceae</taxon>
        <taxon>Actinoplanes</taxon>
    </lineage>
</organism>
<evidence type="ECO:0000313" key="3">
    <source>
        <dbReference type="Proteomes" id="UP000245697"/>
    </source>
</evidence>
<feature type="compositionally biased region" description="Basic and acidic residues" evidence="1">
    <location>
        <begin position="37"/>
        <end position="50"/>
    </location>
</feature>
<comment type="caution">
    <text evidence="2">The sequence shown here is derived from an EMBL/GenBank/DDBJ whole genome shotgun (WGS) entry which is preliminary data.</text>
</comment>
<keyword evidence="3" id="KW-1185">Reference proteome</keyword>
<accession>A0A316FIR2</accession>
<dbReference type="EMBL" id="QGGR01000006">
    <property type="protein sequence ID" value="PWK48005.1"/>
    <property type="molecule type" value="Genomic_DNA"/>
</dbReference>
<dbReference type="Proteomes" id="UP000245697">
    <property type="component" value="Unassembled WGS sequence"/>
</dbReference>
<protein>
    <submittedName>
        <fullName evidence="2">Uncharacterized protein</fullName>
    </submittedName>
</protein>